<name>A0A7Y0XBG0_VIBPH</name>
<proteinExistence type="predicted"/>
<dbReference type="Pfam" id="PF01526">
    <property type="entry name" value="DDE_Tnp_Tn3"/>
    <property type="match status" value="1"/>
</dbReference>
<dbReference type="EMBL" id="JABCLB010000944">
    <property type="protein sequence ID" value="NMU82731.1"/>
    <property type="molecule type" value="Genomic_DNA"/>
</dbReference>
<feature type="domain" description="Tn3 transposase DDE" evidence="1">
    <location>
        <begin position="2"/>
        <end position="79"/>
    </location>
</feature>
<feature type="non-terminal residue" evidence="2">
    <location>
        <position position="85"/>
    </location>
</feature>
<sequence length="85" mass="9396">TNKGITAMTLVANHSALNARIIGSNEHESHYIYDLLQSNSSEIKPDVLSTDTHGVNHVNFALLDLCGYSFAPRYAQFNSVINDLF</sequence>
<evidence type="ECO:0000259" key="1">
    <source>
        <dbReference type="Pfam" id="PF01526"/>
    </source>
</evidence>
<dbReference type="GO" id="GO:0004803">
    <property type="term" value="F:transposase activity"/>
    <property type="evidence" value="ECO:0007669"/>
    <property type="project" value="InterPro"/>
</dbReference>
<evidence type="ECO:0000313" key="3">
    <source>
        <dbReference type="Proteomes" id="UP000518904"/>
    </source>
</evidence>
<dbReference type="InterPro" id="IPR002513">
    <property type="entry name" value="Tn3_Tnp_DDE_dom"/>
</dbReference>
<organism evidence="2 3">
    <name type="scientific">Vibrio parahaemolyticus</name>
    <dbReference type="NCBI Taxonomy" id="670"/>
    <lineage>
        <taxon>Bacteria</taxon>
        <taxon>Pseudomonadati</taxon>
        <taxon>Pseudomonadota</taxon>
        <taxon>Gammaproteobacteria</taxon>
        <taxon>Vibrionales</taxon>
        <taxon>Vibrionaceae</taxon>
        <taxon>Vibrio</taxon>
    </lineage>
</organism>
<comment type="caution">
    <text evidence="2">The sequence shown here is derived from an EMBL/GenBank/DDBJ whole genome shotgun (WGS) entry which is preliminary data.</text>
</comment>
<reference evidence="2 3" key="1">
    <citation type="submission" date="2020-04" db="EMBL/GenBank/DDBJ databases">
        <title>Whole-genome sequencing of Vibrio spp. from China reveals different genetic environments of blaCTX-M-14 among diverse lineages.</title>
        <authorList>
            <person name="Zheng Z."/>
            <person name="Ye L."/>
            <person name="Chen S."/>
        </authorList>
    </citation>
    <scope>NUCLEOTIDE SEQUENCE [LARGE SCALE GENOMIC DNA]</scope>
    <source>
        <strain evidence="2 3">Vb0551</strain>
    </source>
</reference>
<dbReference type="GO" id="GO:0006313">
    <property type="term" value="P:DNA transposition"/>
    <property type="evidence" value="ECO:0007669"/>
    <property type="project" value="InterPro"/>
</dbReference>
<dbReference type="AlphaFoldDB" id="A0A7Y0XBG0"/>
<gene>
    <name evidence="2" type="ORF">HKB16_07525</name>
</gene>
<dbReference type="Proteomes" id="UP000518904">
    <property type="component" value="Unassembled WGS sequence"/>
</dbReference>
<protein>
    <submittedName>
        <fullName evidence="2">Tn3 family transposase</fullName>
    </submittedName>
</protein>
<accession>A0A7Y0XBG0</accession>
<evidence type="ECO:0000313" key="2">
    <source>
        <dbReference type="EMBL" id="NMU82731.1"/>
    </source>
</evidence>
<feature type="non-terminal residue" evidence="2">
    <location>
        <position position="1"/>
    </location>
</feature>